<reference evidence="1" key="1">
    <citation type="journal article" date="2021" name="Nat. Commun.">
        <title>Genetic determinants of endophytism in the Arabidopsis root mycobiome.</title>
        <authorList>
            <person name="Mesny F."/>
            <person name="Miyauchi S."/>
            <person name="Thiergart T."/>
            <person name="Pickel B."/>
            <person name="Atanasova L."/>
            <person name="Karlsson M."/>
            <person name="Huettel B."/>
            <person name="Barry K.W."/>
            <person name="Haridas S."/>
            <person name="Chen C."/>
            <person name="Bauer D."/>
            <person name="Andreopoulos W."/>
            <person name="Pangilinan J."/>
            <person name="LaButti K."/>
            <person name="Riley R."/>
            <person name="Lipzen A."/>
            <person name="Clum A."/>
            <person name="Drula E."/>
            <person name="Henrissat B."/>
            <person name="Kohler A."/>
            <person name="Grigoriev I.V."/>
            <person name="Martin F.M."/>
            <person name="Hacquard S."/>
        </authorList>
    </citation>
    <scope>NUCLEOTIDE SEQUENCE</scope>
    <source>
        <strain evidence="1">MPI-CAGE-CH-0230</strain>
    </source>
</reference>
<comment type="caution">
    <text evidence="1">The sequence shown here is derived from an EMBL/GenBank/DDBJ whole genome shotgun (WGS) entry which is preliminary data.</text>
</comment>
<evidence type="ECO:0000313" key="1">
    <source>
        <dbReference type="EMBL" id="KAH7038141.1"/>
    </source>
</evidence>
<dbReference type="AlphaFoldDB" id="A0A9P9BUZ8"/>
<sequence length="139" mass="15701">MALVIWSTTSAGSLALSHPRMLEAIAITIRSKDPRVLSVQESRQTMYYTTTFHYCIAFGAQPFFCPSHLHGVWTLRDRNLFLQHMVPFTTMGSPAVPFRTATTTTLGRDTTGTRYNLRVGHFINLDLGGTRSRDLFVYI</sequence>
<keyword evidence="2" id="KW-1185">Reference proteome</keyword>
<organism evidence="1 2">
    <name type="scientific">Microdochium trichocladiopsis</name>
    <dbReference type="NCBI Taxonomy" id="1682393"/>
    <lineage>
        <taxon>Eukaryota</taxon>
        <taxon>Fungi</taxon>
        <taxon>Dikarya</taxon>
        <taxon>Ascomycota</taxon>
        <taxon>Pezizomycotina</taxon>
        <taxon>Sordariomycetes</taxon>
        <taxon>Xylariomycetidae</taxon>
        <taxon>Xylariales</taxon>
        <taxon>Microdochiaceae</taxon>
        <taxon>Microdochium</taxon>
    </lineage>
</organism>
<dbReference type="Proteomes" id="UP000756346">
    <property type="component" value="Unassembled WGS sequence"/>
</dbReference>
<gene>
    <name evidence="1" type="ORF">B0I36DRAFT_315632</name>
</gene>
<dbReference type="GeneID" id="70182448"/>
<dbReference type="RefSeq" id="XP_046017262.1">
    <property type="nucleotide sequence ID" value="XM_046152902.1"/>
</dbReference>
<protein>
    <submittedName>
        <fullName evidence="1">Uncharacterized protein</fullName>
    </submittedName>
</protein>
<dbReference type="EMBL" id="JAGTJQ010000002">
    <property type="protein sequence ID" value="KAH7038141.1"/>
    <property type="molecule type" value="Genomic_DNA"/>
</dbReference>
<name>A0A9P9BUZ8_9PEZI</name>
<evidence type="ECO:0000313" key="2">
    <source>
        <dbReference type="Proteomes" id="UP000756346"/>
    </source>
</evidence>
<accession>A0A9P9BUZ8</accession>
<proteinExistence type="predicted"/>